<accession>A0A1Y2G6K4</accession>
<evidence type="ECO:0000256" key="1">
    <source>
        <dbReference type="SAM" id="MobiDB-lite"/>
    </source>
</evidence>
<dbReference type="EMBL" id="MCFF01000071">
    <property type="protein sequence ID" value="ORY98320.1"/>
    <property type="molecule type" value="Genomic_DNA"/>
</dbReference>
<reference evidence="2 3" key="1">
    <citation type="submission" date="2016-07" db="EMBL/GenBank/DDBJ databases">
        <title>Pervasive Adenine N6-methylation of Active Genes in Fungi.</title>
        <authorList>
            <consortium name="DOE Joint Genome Institute"/>
            <person name="Mondo S.J."/>
            <person name="Dannebaum R.O."/>
            <person name="Kuo R.C."/>
            <person name="Labutti K."/>
            <person name="Haridas S."/>
            <person name="Kuo A."/>
            <person name="Salamov A."/>
            <person name="Ahrendt S.R."/>
            <person name="Lipzen A."/>
            <person name="Sullivan W."/>
            <person name="Andreopoulos W.B."/>
            <person name="Clum A."/>
            <person name="Lindquist E."/>
            <person name="Daum C."/>
            <person name="Ramamoorthy G.K."/>
            <person name="Gryganskyi A."/>
            <person name="Culley D."/>
            <person name="Magnuson J.K."/>
            <person name="James T.Y."/>
            <person name="O'Malley M.A."/>
            <person name="Stajich J.E."/>
            <person name="Spatafora J.W."/>
            <person name="Visel A."/>
            <person name="Grigoriev I.V."/>
        </authorList>
    </citation>
    <scope>NUCLEOTIDE SEQUENCE [LARGE SCALE GENOMIC DNA]</scope>
    <source>
        <strain evidence="2 3">NRRL 3116</strain>
    </source>
</reference>
<dbReference type="OrthoDB" id="2491603at2759"/>
<proteinExistence type="predicted"/>
<comment type="caution">
    <text evidence="2">The sequence shown here is derived from an EMBL/GenBank/DDBJ whole genome shotgun (WGS) entry which is preliminary data.</text>
</comment>
<sequence>MIRTRKMDEVSGDIRLWYLQSKDVLILILKVFLELLPFKGYKMVEMRFNVKPKCLPFPQKYVKALFHTGHGSFKGDSSESQESCREDSSESEESSSEDSKQPRQSRQNYPFSISTNVVSNKGKLPTCEGCNSQLEREAKRLLVKVPSNVKKGWSVTRSYHFLRACLTKLPQEQYDEAMRQLRVRTTRARHLQRQELIGRQ</sequence>
<organism evidence="2 3">
    <name type="scientific">Lobosporangium transversale</name>
    <dbReference type="NCBI Taxonomy" id="64571"/>
    <lineage>
        <taxon>Eukaryota</taxon>
        <taxon>Fungi</taxon>
        <taxon>Fungi incertae sedis</taxon>
        <taxon>Mucoromycota</taxon>
        <taxon>Mortierellomycotina</taxon>
        <taxon>Mortierellomycetes</taxon>
        <taxon>Mortierellales</taxon>
        <taxon>Mortierellaceae</taxon>
        <taxon>Lobosporangium</taxon>
    </lineage>
</organism>
<dbReference type="RefSeq" id="XP_021875731.1">
    <property type="nucleotide sequence ID" value="XM_022026968.1"/>
</dbReference>
<dbReference type="Proteomes" id="UP000193648">
    <property type="component" value="Unassembled WGS sequence"/>
</dbReference>
<protein>
    <submittedName>
        <fullName evidence="2">Uncharacterized protein</fullName>
    </submittedName>
</protein>
<dbReference type="AlphaFoldDB" id="A0A1Y2G6K4"/>
<dbReference type="InParanoid" id="A0A1Y2G6K4"/>
<feature type="region of interest" description="Disordered" evidence="1">
    <location>
        <begin position="72"/>
        <end position="111"/>
    </location>
</feature>
<evidence type="ECO:0000313" key="3">
    <source>
        <dbReference type="Proteomes" id="UP000193648"/>
    </source>
</evidence>
<name>A0A1Y2G6K4_9FUNG</name>
<keyword evidence="3" id="KW-1185">Reference proteome</keyword>
<dbReference type="GeneID" id="33568811"/>
<gene>
    <name evidence="2" type="ORF">BCR41DRAFT_375570</name>
</gene>
<evidence type="ECO:0000313" key="2">
    <source>
        <dbReference type="EMBL" id="ORY98320.1"/>
    </source>
</evidence>
<feature type="compositionally biased region" description="Polar residues" evidence="1">
    <location>
        <begin position="102"/>
        <end position="111"/>
    </location>
</feature>